<comment type="caution">
    <text evidence="1">The sequence shown here is derived from an EMBL/GenBank/DDBJ whole genome shotgun (WGS) entry which is preliminary data.</text>
</comment>
<organism evidence="1 2">
    <name type="scientific">Mixta theicola</name>
    <dbReference type="NCBI Taxonomy" id="1458355"/>
    <lineage>
        <taxon>Bacteria</taxon>
        <taxon>Pseudomonadati</taxon>
        <taxon>Pseudomonadota</taxon>
        <taxon>Gammaproteobacteria</taxon>
        <taxon>Enterobacterales</taxon>
        <taxon>Erwiniaceae</taxon>
        <taxon>Mixta</taxon>
    </lineage>
</organism>
<name>A0A2K1QCT1_9GAMM</name>
<keyword evidence="2" id="KW-1185">Reference proteome</keyword>
<sequence>MYPPPRQIQRRFMRIVQLHEMRLLKRAGEAGIALRAEPVYMYALCASVMESAPGLRMMLMGISVENGAAWR</sequence>
<reference evidence="2" key="1">
    <citation type="submission" date="2017-09" db="EMBL/GenBank/DDBJ databases">
        <authorList>
            <person name="Palmer M."/>
            <person name="Steenkamp E.T."/>
            <person name="Coetzee M.P."/>
            <person name="Avontuur J.R."/>
            <person name="Van Zyl E."/>
            <person name="Chan W.-Y."/>
            <person name="Blom J."/>
            <person name="Venter S.N."/>
        </authorList>
    </citation>
    <scope>NUCLEOTIDE SEQUENCE [LARGE SCALE GENOMIC DNA]</scope>
    <source>
        <strain evidence="2">QC88-366</strain>
    </source>
</reference>
<accession>A0A2K1QCT1</accession>
<gene>
    <name evidence="1" type="ORF">COO59_02655</name>
</gene>
<dbReference type="AlphaFoldDB" id="A0A2K1QCT1"/>
<evidence type="ECO:0000313" key="1">
    <source>
        <dbReference type="EMBL" id="PNS12839.1"/>
    </source>
</evidence>
<protein>
    <submittedName>
        <fullName evidence="1">Uncharacterized protein</fullName>
    </submittedName>
</protein>
<dbReference type="Proteomes" id="UP000236345">
    <property type="component" value="Unassembled WGS sequence"/>
</dbReference>
<evidence type="ECO:0000313" key="2">
    <source>
        <dbReference type="Proteomes" id="UP000236345"/>
    </source>
</evidence>
<dbReference type="EMBL" id="NWUO01000002">
    <property type="protein sequence ID" value="PNS12839.1"/>
    <property type="molecule type" value="Genomic_DNA"/>
</dbReference>
<proteinExistence type="predicted"/>